<sequence>MVPQHSLSKDVRSCMISYMPNPNDFFNEVKKGSIKLKKSQTFSIYNTGVLIDEDNTQIEAEVVIFANGFKGVQKLKDIFESSTFGQFIAGSPRIPLYSSWKMGKAARLRLSDFLNIYNVSQEFVTATEKIGGRLGYSIRGTLQSQAKAFVDFQHESRVVFGFCDSLTC</sequence>
<comment type="caution">
    <text evidence="1">The sequence shown here is derived from an EMBL/GenBank/DDBJ whole genome shotgun (WGS) entry which is preliminary data.</text>
</comment>
<protein>
    <submittedName>
        <fullName evidence="1">Uncharacterized protein</fullName>
    </submittedName>
</protein>
<evidence type="ECO:0000313" key="1">
    <source>
        <dbReference type="EMBL" id="KAI3824861.1"/>
    </source>
</evidence>
<reference evidence="1 2" key="2">
    <citation type="journal article" date="2022" name="Mol. Ecol. Resour.">
        <title>The genomes of chicory, endive, great burdock and yacon provide insights into Asteraceae paleo-polyploidization history and plant inulin production.</title>
        <authorList>
            <person name="Fan W."/>
            <person name="Wang S."/>
            <person name="Wang H."/>
            <person name="Wang A."/>
            <person name="Jiang F."/>
            <person name="Liu H."/>
            <person name="Zhao H."/>
            <person name="Xu D."/>
            <person name="Zhang Y."/>
        </authorList>
    </citation>
    <scope>NUCLEOTIDE SEQUENCE [LARGE SCALE GENOMIC DNA]</scope>
    <source>
        <strain evidence="2">cv. Yunnan</strain>
        <tissue evidence="1">Leaves</tissue>
    </source>
</reference>
<evidence type="ECO:0000313" key="2">
    <source>
        <dbReference type="Proteomes" id="UP001056120"/>
    </source>
</evidence>
<accession>A0ACB9JXZ8</accession>
<name>A0ACB9JXZ8_9ASTR</name>
<dbReference type="EMBL" id="CM042019">
    <property type="protein sequence ID" value="KAI3824861.1"/>
    <property type="molecule type" value="Genomic_DNA"/>
</dbReference>
<organism evidence="1 2">
    <name type="scientific">Smallanthus sonchifolius</name>
    <dbReference type="NCBI Taxonomy" id="185202"/>
    <lineage>
        <taxon>Eukaryota</taxon>
        <taxon>Viridiplantae</taxon>
        <taxon>Streptophyta</taxon>
        <taxon>Embryophyta</taxon>
        <taxon>Tracheophyta</taxon>
        <taxon>Spermatophyta</taxon>
        <taxon>Magnoliopsida</taxon>
        <taxon>eudicotyledons</taxon>
        <taxon>Gunneridae</taxon>
        <taxon>Pentapetalae</taxon>
        <taxon>asterids</taxon>
        <taxon>campanulids</taxon>
        <taxon>Asterales</taxon>
        <taxon>Asteraceae</taxon>
        <taxon>Asteroideae</taxon>
        <taxon>Heliantheae alliance</taxon>
        <taxon>Millerieae</taxon>
        <taxon>Smallanthus</taxon>
    </lineage>
</organism>
<dbReference type="Proteomes" id="UP001056120">
    <property type="component" value="Linkage Group LG02"/>
</dbReference>
<proteinExistence type="predicted"/>
<gene>
    <name evidence="1" type="ORF">L1987_06333</name>
</gene>
<keyword evidence="2" id="KW-1185">Reference proteome</keyword>
<reference evidence="2" key="1">
    <citation type="journal article" date="2022" name="Mol. Ecol. Resour.">
        <title>The genomes of chicory, endive, great burdock and yacon provide insights into Asteraceae palaeo-polyploidization history and plant inulin production.</title>
        <authorList>
            <person name="Fan W."/>
            <person name="Wang S."/>
            <person name="Wang H."/>
            <person name="Wang A."/>
            <person name="Jiang F."/>
            <person name="Liu H."/>
            <person name="Zhao H."/>
            <person name="Xu D."/>
            <person name="Zhang Y."/>
        </authorList>
    </citation>
    <scope>NUCLEOTIDE SEQUENCE [LARGE SCALE GENOMIC DNA]</scope>
    <source>
        <strain evidence="2">cv. Yunnan</strain>
    </source>
</reference>